<keyword evidence="2" id="KW-1185">Reference proteome</keyword>
<organism evidence="1 2">
    <name type="scientific">Streptomyces gilvifuscus</name>
    <dbReference type="NCBI Taxonomy" id="1550617"/>
    <lineage>
        <taxon>Bacteria</taxon>
        <taxon>Bacillati</taxon>
        <taxon>Actinomycetota</taxon>
        <taxon>Actinomycetes</taxon>
        <taxon>Kitasatosporales</taxon>
        <taxon>Streptomycetaceae</taxon>
        <taxon>Streptomyces</taxon>
    </lineage>
</organism>
<evidence type="ECO:0000313" key="1">
    <source>
        <dbReference type="EMBL" id="MDC2958154.1"/>
    </source>
</evidence>
<dbReference type="Proteomes" id="UP001221328">
    <property type="component" value="Unassembled WGS sequence"/>
</dbReference>
<reference evidence="1 2" key="1">
    <citation type="journal article" date="2015" name="Int. J. Syst. Evol. Microbiol.">
        <title>Streptomyces gilvifuscus sp. nov., an actinomycete that produces antibacterial compounds isolated from soil.</title>
        <authorList>
            <person name="Nguyen T.M."/>
            <person name="Kim J."/>
        </authorList>
    </citation>
    <scope>NUCLEOTIDE SEQUENCE [LARGE SCALE GENOMIC DNA]</scope>
    <source>
        <strain evidence="1 2">T113</strain>
    </source>
</reference>
<proteinExistence type="predicted"/>
<evidence type="ECO:0000313" key="2">
    <source>
        <dbReference type="Proteomes" id="UP001221328"/>
    </source>
</evidence>
<gene>
    <name evidence="1" type="ORF">PO587_27280</name>
</gene>
<dbReference type="EMBL" id="JAQOSK010000011">
    <property type="protein sequence ID" value="MDC2958154.1"/>
    <property type="molecule type" value="Genomic_DNA"/>
</dbReference>
<protein>
    <submittedName>
        <fullName evidence="1">Uncharacterized protein</fullName>
    </submittedName>
</protein>
<sequence length="83" mass="9413">MRSVQNLLSELAYVSRSIEYLGDVLSDIEAVAERLGRRHGDDPLLEGMVEHETNVWAAAMKHQLDASTRTAEAWRERMEGLET</sequence>
<accession>A0ABT5G053</accession>
<name>A0ABT5G053_9ACTN</name>
<dbReference type="RefSeq" id="WP_272177054.1">
    <property type="nucleotide sequence ID" value="NZ_JAQOSK010000011.1"/>
</dbReference>
<comment type="caution">
    <text evidence="1">The sequence shown here is derived from an EMBL/GenBank/DDBJ whole genome shotgun (WGS) entry which is preliminary data.</text>
</comment>